<feature type="signal peptide" evidence="2">
    <location>
        <begin position="1"/>
        <end position="26"/>
    </location>
</feature>
<evidence type="ECO:0000313" key="3">
    <source>
        <dbReference type="EMBL" id="PYZ98404.1"/>
    </source>
</evidence>
<keyword evidence="1" id="KW-0472">Membrane</keyword>
<feature type="transmembrane region" description="Helical" evidence="1">
    <location>
        <begin position="235"/>
        <end position="255"/>
    </location>
</feature>
<gene>
    <name evidence="3" type="ORF">CR205_07375</name>
</gene>
<evidence type="ECO:0000256" key="2">
    <source>
        <dbReference type="SAM" id="SignalP"/>
    </source>
</evidence>
<protein>
    <recommendedName>
        <fullName evidence="5">Sporulation protein YpjB</fullName>
    </recommendedName>
</protein>
<feature type="chain" id="PRO_5016043541" description="Sporulation protein YpjB" evidence="2">
    <location>
        <begin position="27"/>
        <end position="273"/>
    </location>
</feature>
<dbReference type="Pfam" id="PF09577">
    <property type="entry name" value="Spore_YpjB"/>
    <property type="match status" value="1"/>
</dbReference>
<dbReference type="InterPro" id="IPR014231">
    <property type="entry name" value="Spore_YpjB"/>
</dbReference>
<keyword evidence="1" id="KW-1133">Transmembrane helix</keyword>
<evidence type="ECO:0008006" key="5">
    <source>
        <dbReference type="Google" id="ProtNLM"/>
    </source>
</evidence>
<sequence>MKKRLSLIVLSVIILCLLVPVSGASASPEGDTENERLWRELNRTSDTILQYVKERRYDEAKQLMDSFSKQFLSVRSADSGLSMNDLRVIVSSYEQAEQAAVSINMPHEDRISAASSFRLLVDVYDKSHRPLWKNTKETLSAPLTEMAVSFEESEWTDYQQQLNRFLKAYEVVRPAWQVSLEPHIYQRFHSQVVYVERNRHDPGSVSNLMSTLAIMLSDLDDIYGEGQKESSDPSLLWVIITIGGAVLAALSYTAVKKYRGLKVEQTLRRRDRE</sequence>
<evidence type="ECO:0000256" key="1">
    <source>
        <dbReference type="SAM" id="Phobius"/>
    </source>
</evidence>
<organism evidence="3 4">
    <name type="scientific">Alteribacter lacisalsi</name>
    <dbReference type="NCBI Taxonomy" id="2045244"/>
    <lineage>
        <taxon>Bacteria</taxon>
        <taxon>Bacillati</taxon>
        <taxon>Bacillota</taxon>
        <taxon>Bacilli</taxon>
        <taxon>Bacillales</taxon>
        <taxon>Bacillaceae</taxon>
        <taxon>Alteribacter</taxon>
    </lineage>
</organism>
<proteinExistence type="predicted"/>
<accession>A0A2W0H988</accession>
<comment type="caution">
    <text evidence="3">The sequence shown here is derived from an EMBL/GenBank/DDBJ whole genome shotgun (WGS) entry which is preliminary data.</text>
</comment>
<evidence type="ECO:0000313" key="4">
    <source>
        <dbReference type="Proteomes" id="UP000248066"/>
    </source>
</evidence>
<dbReference type="EMBL" id="PDOF01000001">
    <property type="protein sequence ID" value="PYZ98404.1"/>
    <property type="molecule type" value="Genomic_DNA"/>
</dbReference>
<reference evidence="3 4" key="1">
    <citation type="submission" date="2017-10" db="EMBL/GenBank/DDBJ databases">
        <title>Bacillus sp. nov., a halophilic bacterium isolated from a Yangshapao Lake.</title>
        <authorList>
            <person name="Wang H."/>
        </authorList>
    </citation>
    <scope>NUCLEOTIDE SEQUENCE [LARGE SCALE GENOMIC DNA]</scope>
    <source>
        <strain evidence="3 4">YSP-3</strain>
    </source>
</reference>
<dbReference type="OrthoDB" id="2988195at2"/>
<dbReference type="AlphaFoldDB" id="A0A2W0H988"/>
<dbReference type="Proteomes" id="UP000248066">
    <property type="component" value="Unassembled WGS sequence"/>
</dbReference>
<keyword evidence="4" id="KW-1185">Reference proteome</keyword>
<name>A0A2W0H988_9BACI</name>
<keyword evidence="1" id="KW-0812">Transmembrane</keyword>
<keyword evidence="2" id="KW-0732">Signal</keyword>
<dbReference type="RefSeq" id="WP_110518277.1">
    <property type="nucleotide sequence ID" value="NZ_PDOF01000001.1"/>
</dbReference>